<dbReference type="Proteomes" id="UP000324222">
    <property type="component" value="Unassembled WGS sequence"/>
</dbReference>
<protein>
    <submittedName>
        <fullName evidence="3">Uncharacterized protein</fullName>
    </submittedName>
</protein>
<keyword evidence="2" id="KW-0732">Signal</keyword>
<organism evidence="3 4">
    <name type="scientific">Portunus trituberculatus</name>
    <name type="common">Swimming crab</name>
    <name type="synonym">Neptunus trituberculatus</name>
    <dbReference type="NCBI Taxonomy" id="210409"/>
    <lineage>
        <taxon>Eukaryota</taxon>
        <taxon>Metazoa</taxon>
        <taxon>Ecdysozoa</taxon>
        <taxon>Arthropoda</taxon>
        <taxon>Crustacea</taxon>
        <taxon>Multicrustacea</taxon>
        <taxon>Malacostraca</taxon>
        <taxon>Eumalacostraca</taxon>
        <taxon>Eucarida</taxon>
        <taxon>Decapoda</taxon>
        <taxon>Pleocyemata</taxon>
        <taxon>Brachyura</taxon>
        <taxon>Eubrachyura</taxon>
        <taxon>Portunoidea</taxon>
        <taxon>Portunidae</taxon>
        <taxon>Portuninae</taxon>
        <taxon>Portunus</taxon>
    </lineage>
</organism>
<gene>
    <name evidence="3" type="ORF">E2C01_069898</name>
</gene>
<dbReference type="OrthoDB" id="7701249at2759"/>
<dbReference type="AlphaFoldDB" id="A0A5B7I3J9"/>
<proteinExistence type="predicted"/>
<name>A0A5B7I3J9_PORTR</name>
<keyword evidence="4" id="KW-1185">Reference proteome</keyword>
<comment type="caution">
    <text evidence="3">The sequence shown here is derived from an EMBL/GenBank/DDBJ whole genome shotgun (WGS) entry which is preliminary data.</text>
</comment>
<dbReference type="PANTHER" id="PTHR34239">
    <property type="entry name" value="APPLE DOMAIN-CONTAINING PROTEIN"/>
    <property type="match status" value="1"/>
</dbReference>
<evidence type="ECO:0000313" key="3">
    <source>
        <dbReference type="EMBL" id="MPC75508.1"/>
    </source>
</evidence>
<evidence type="ECO:0000313" key="4">
    <source>
        <dbReference type="Proteomes" id="UP000324222"/>
    </source>
</evidence>
<evidence type="ECO:0000256" key="2">
    <source>
        <dbReference type="SAM" id="SignalP"/>
    </source>
</evidence>
<sequence length="316" mass="34037">MKARNAMLLILLLSLDDHLGMAGLCRGPGLLLSITVVMDAIAELRHDMALLKRERRAAGAGSVLGADSPPHGSRFGTAADTAHPDAKSFGPTDDVSEDVDKDVAGMVNHLFTNGMWAEDYKHILNDDITKRPSNCQVLSPVECNVQVLDALNSKARKSDFCLKEVSKDFVKAASIVVKSLTILDRVANDEEHTVVAQEVARLNGALALLGNTNFRNNLTRRHIIKREINQKYAHLCSSKILMTQLLFGNLVGLDLVVSLGGLLFAAPRRGIIPMDNAEAARREIASTPLHVQPRCQKTRGAGDTAIPGTNPGGATV</sequence>
<evidence type="ECO:0000256" key="1">
    <source>
        <dbReference type="SAM" id="MobiDB-lite"/>
    </source>
</evidence>
<feature type="region of interest" description="Disordered" evidence="1">
    <location>
        <begin position="61"/>
        <end position="94"/>
    </location>
</feature>
<feature type="signal peptide" evidence="2">
    <location>
        <begin position="1"/>
        <end position="22"/>
    </location>
</feature>
<accession>A0A5B7I3J9</accession>
<dbReference type="PANTHER" id="PTHR34239:SF2">
    <property type="entry name" value="TRANSPOSABLE ELEMENT P TRANSPOSASE_THAP9 CONSERVED DOMAIN-CONTAINING PROTEIN"/>
    <property type="match status" value="1"/>
</dbReference>
<reference evidence="3 4" key="1">
    <citation type="submission" date="2019-05" db="EMBL/GenBank/DDBJ databases">
        <title>Another draft genome of Portunus trituberculatus and its Hox gene families provides insights of decapod evolution.</title>
        <authorList>
            <person name="Jeong J.-H."/>
            <person name="Song I."/>
            <person name="Kim S."/>
            <person name="Choi T."/>
            <person name="Kim D."/>
            <person name="Ryu S."/>
            <person name="Kim W."/>
        </authorList>
    </citation>
    <scope>NUCLEOTIDE SEQUENCE [LARGE SCALE GENOMIC DNA]</scope>
    <source>
        <tissue evidence="3">Muscle</tissue>
    </source>
</reference>
<dbReference type="EMBL" id="VSRR010041299">
    <property type="protein sequence ID" value="MPC75508.1"/>
    <property type="molecule type" value="Genomic_DNA"/>
</dbReference>
<feature type="chain" id="PRO_5022960923" evidence="2">
    <location>
        <begin position="23"/>
        <end position="316"/>
    </location>
</feature>